<evidence type="ECO:0000256" key="8">
    <source>
        <dbReference type="ARBA" id="ARBA00023170"/>
    </source>
</evidence>
<evidence type="ECO:0000256" key="6">
    <source>
        <dbReference type="ARBA" id="ARBA00022989"/>
    </source>
</evidence>
<gene>
    <name evidence="11" type="ORF">WH47_10645</name>
</gene>
<dbReference type="PANTHER" id="PTHR21137">
    <property type="entry name" value="ODORANT RECEPTOR"/>
    <property type="match status" value="1"/>
</dbReference>
<comment type="subcellular location">
    <subcellularLocation>
        <location evidence="1 10">Cell membrane</location>
        <topology evidence="1 10">Multi-pass membrane protein</topology>
    </subcellularLocation>
</comment>
<evidence type="ECO:0000256" key="3">
    <source>
        <dbReference type="ARBA" id="ARBA00022606"/>
    </source>
</evidence>
<dbReference type="EMBL" id="KQ414915">
    <property type="protein sequence ID" value="KOC59499.1"/>
    <property type="molecule type" value="Genomic_DNA"/>
</dbReference>
<keyword evidence="9 10" id="KW-0807">Transducer</keyword>
<proteinExistence type="inferred from homology"/>
<evidence type="ECO:0000256" key="2">
    <source>
        <dbReference type="ARBA" id="ARBA00022475"/>
    </source>
</evidence>
<dbReference type="PANTHER" id="PTHR21137:SF35">
    <property type="entry name" value="ODORANT RECEPTOR 19A-RELATED"/>
    <property type="match status" value="1"/>
</dbReference>
<dbReference type="GO" id="GO:0005886">
    <property type="term" value="C:plasma membrane"/>
    <property type="evidence" value="ECO:0007669"/>
    <property type="project" value="UniProtKB-SubCell"/>
</dbReference>
<dbReference type="STRING" id="597456.A0A0L7QLQ6"/>
<name>A0A0L7QLQ6_9HYME</name>
<dbReference type="GO" id="GO:0004984">
    <property type="term" value="F:olfactory receptor activity"/>
    <property type="evidence" value="ECO:0007669"/>
    <property type="project" value="InterPro"/>
</dbReference>
<feature type="transmembrane region" description="Helical" evidence="10">
    <location>
        <begin position="338"/>
        <end position="360"/>
    </location>
</feature>
<dbReference type="AlphaFoldDB" id="A0A0L7QLQ6"/>
<keyword evidence="8 10" id="KW-0675">Receptor</keyword>
<evidence type="ECO:0000256" key="5">
    <source>
        <dbReference type="ARBA" id="ARBA00022725"/>
    </source>
</evidence>
<dbReference type="OrthoDB" id="8185860at2759"/>
<evidence type="ECO:0000313" key="12">
    <source>
        <dbReference type="Proteomes" id="UP000053825"/>
    </source>
</evidence>
<reference evidence="11 12" key="1">
    <citation type="submission" date="2015-07" db="EMBL/GenBank/DDBJ databases">
        <title>The genome of Habropoda laboriosa.</title>
        <authorList>
            <person name="Pan H."/>
            <person name="Kapheim K."/>
        </authorList>
    </citation>
    <scope>NUCLEOTIDE SEQUENCE [LARGE SCALE GENOMIC DNA]</scope>
    <source>
        <strain evidence="11">0110345459</strain>
    </source>
</reference>
<protein>
    <recommendedName>
        <fullName evidence="10">Odorant receptor</fullName>
    </recommendedName>
</protein>
<evidence type="ECO:0000256" key="10">
    <source>
        <dbReference type="RuleBase" id="RU351113"/>
    </source>
</evidence>
<keyword evidence="3 10" id="KW-0716">Sensory transduction</keyword>
<evidence type="ECO:0000256" key="7">
    <source>
        <dbReference type="ARBA" id="ARBA00023136"/>
    </source>
</evidence>
<accession>A0A0L7QLQ6</accession>
<evidence type="ECO:0000313" key="11">
    <source>
        <dbReference type="EMBL" id="KOC59499.1"/>
    </source>
</evidence>
<evidence type="ECO:0000256" key="9">
    <source>
        <dbReference type="ARBA" id="ARBA00023224"/>
    </source>
</evidence>
<keyword evidence="2" id="KW-1003">Cell membrane</keyword>
<evidence type="ECO:0000256" key="1">
    <source>
        <dbReference type="ARBA" id="ARBA00004651"/>
    </source>
</evidence>
<evidence type="ECO:0000256" key="4">
    <source>
        <dbReference type="ARBA" id="ARBA00022692"/>
    </source>
</evidence>
<comment type="similarity">
    <text evidence="10">Belongs to the insect chemoreceptor superfamily. Heteromeric odorant receptor channel (TC 1.A.69) family.</text>
</comment>
<sequence length="421" mass="47944">MSNKEAHSPLAARVTAKLMWITGIWVASTEKEEKIFAILREILALNIFAMSWTIIYEIYVCDSSFYSITQVASNAMPVFVVTIKTWSLLRNRQRILALIRFTETHFWNARLDKIDADEVKGIDKVNVCWIFVLVCNTQISNACLMTYYALLSELWLIVRTVDELTTHSKAIGDAMYSSDWGVIFGKLEKKLKFALTTMVIRSIETCSMKAGFFAVSSETFTSALCVYQIGAAYICSDTFFCMLNMHVICQFRILNYRLLNMWPVIDERTNMTEYTNKCYTKLIDCIKNHQSLIEFCVKLENVYTLTILGHIVVFSLLMCFDTYEVVLAKVPTTTRLIFLFHMIGSFIHIIFFTYSCGGLIEESMDIATATYAGMWTVLPMNKVGKMIRGNMKLMTVRSLQPCCITAGGFFPVSLKTATAVC</sequence>
<organism evidence="11 12">
    <name type="scientific">Habropoda laboriosa</name>
    <dbReference type="NCBI Taxonomy" id="597456"/>
    <lineage>
        <taxon>Eukaryota</taxon>
        <taxon>Metazoa</taxon>
        <taxon>Ecdysozoa</taxon>
        <taxon>Arthropoda</taxon>
        <taxon>Hexapoda</taxon>
        <taxon>Insecta</taxon>
        <taxon>Pterygota</taxon>
        <taxon>Neoptera</taxon>
        <taxon>Endopterygota</taxon>
        <taxon>Hymenoptera</taxon>
        <taxon>Apocrita</taxon>
        <taxon>Aculeata</taxon>
        <taxon>Apoidea</taxon>
        <taxon>Anthophila</taxon>
        <taxon>Apidae</taxon>
        <taxon>Habropoda</taxon>
    </lineage>
</organism>
<dbReference type="Proteomes" id="UP000053825">
    <property type="component" value="Unassembled WGS sequence"/>
</dbReference>
<dbReference type="Pfam" id="PF02949">
    <property type="entry name" value="7tm_6"/>
    <property type="match status" value="1"/>
</dbReference>
<feature type="transmembrane region" description="Helical" evidence="10">
    <location>
        <begin position="302"/>
        <end position="326"/>
    </location>
</feature>
<dbReference type="GO" id="GO:0007165">
    <property type="term" value="P:signal transduction"/>
    <property type="evidence" value="ECO:0007669"/>
    <property type="project" value="UniProtKB-KW"/>
</dbReference>
<dbReference type="InterPro" id="IPR004117">
    <property type="entry name" value="7tm6_olfct_rcpt"/>
</dbReference>
<keyword evidence="12" id="KW-1185">Reference proteome</keyword>
<comment type="caution">
    <text evidence="10">Lacks conserved residue(s) required for the propagation of feature annotation.</text>
</comment>
<keyword evidence="6 10" id="KW-1133">Transmembrane helix</keyword>
<keyword evidence="4 10" id="KW-0812">Transmembrane</keyword>
<keyword evidence="7 10" id="KW-0472">Membrane</keyword>
<keyword evidence="5 10" id="KW-0552">Olfaction</keyword>
<dbReference type="GO" id="GO:0005549">
    <property type="term" value="F:odorant binding"/>
    <property type="evidence" value="ECO:0007669"/>
    <property type="project" value="InterPro"/>
</dbReference>